<keyword evidence="1" id="KW-0677">Repeat</keyword>
<feature type="domain" description="CBS" evidence="3">
    <location>
        <begin position="385"/>
        <end position="441"/>
    </location>
</feature>
<dbReference type="InterPro" id="IPR000644">
    <property type="entry name" value="CBS_dom"/>
</dbReference>
<dbReference type="Pfam" id="PF00571">
    <property type="entry name" value="CBS"/>
    <property type="match status" value="2"/>
</dbReference>
<protein>
    <recommendedName>
        <fullName evidence="3">CBS domain-containing protein</fullName>
    </recommendedName>
</protein>
<evidence type="ECO:0000313" key="5">
    <source>
        <dbReference type="Proteomes" id="UP000013307"/>
    </source>
</evidence>
<dbReference type="InterPro" id="IPR002708">
    <property type="entry name" value="HcyBio"/>
</dbReference>
<accession>N0BDT8</accession>
<dbReference type="STRING" id="387631.Asulf_01823"/>
<evidence type="ECO:0000313" key="4">
    <source>
        <dbReference type="EMBL" id="AGK61794.1"/>
    </source>
</evidence>
<dbReference type="HOGENOM" id="CLU_043239_0_0_2"/>
<sequence>MKLTLVTGKSIEEINRRISEGSAVVVTAEEMKEIVEELGEEKAAKEVDVVTTGTFGAMCSSGVFLNFGHSDPPIKMKRIWLNDVEAYTGIAAVDAYLGVTQISDKLGMEYGGAHVIEDLVRGKEVELKAESYGTDCYPRKEIVTEIALEDLNQAEMVNPRNAYQRYKAATNSSNRILRTYMGTLLPNYGNVTFAGTGEISPLNNDPEYRTIGLGTRIFLCGAEGYVIGEGTQHSPPFGTLMVKGNLKEMDKKYMRAAVFPGYGVTMYIGIGIPIPVLDEEMARFTAVRDRDIETEIIDYAIPRRNRPVVRKVNYEELKSGKVEINGEEVRVSPLSSYSIAREIMIELKKRIEKGEFYLTSPVKRIPTKATFKPMRQKEIVVVRNLMSKAISIPENTTIVEASKIIIDKGVNHLPVVDESNTLKGIVTSWDIAKAVAKGKVERVSEVMTRKVITVYPDDPIELAADKLRKHNISALPVIDAKKKVLGLLSSEDLSRLIVKR</sequence>
<evidence type="ECO:0000256" key="2">
    <source>
        <dbReference type="PROSITE-ProRule" id="PRU00703"/>
    </source>
</evidence>
<dbReference type="InterPro" id="IPR046342">
    <property type="entry name" value="CBS_dom_sf"/>
</dbReference>
<organism evidence="4 5">
    <name type="scientific">Archaeoglobus sulfaticallidus PM70-1</name>
    <dbReference type="NCBI Taxonomy" id="387631"/>
    <lineage>
        <taxon>Archaea</taxon>
        <taxon>Methanobacteriati</taxon>
        <taxon>Methanobacteriota</taxon>
        <taxon>Archaeoglobi</taxon>
        <taxon>Archaeoglobales</taxon>
        <taxon>Archaeoglobaceae</taxon>
        <taxon>Archaeoglobus</taxon>
    </lineage>
</organism>
<keyword evidence="5" id="KW-1185">Reference proteome</keyword>
<dbReference type="InterPro" id="IPR016426">
    <property type="entry name" value="MA1821-like"/>
</dbReference>
<gene>
    <name evidence="4" type="ORF">Asulf_01823</name>
</gene>
<dbReference type="CDD" id="cd04605">
    <property type="entry name" value="CBS_pair_arch_MET2_assoc"/>
    <property type="match status" value="1"/>
</dbReference>
<evidence type="ECO:0000259" key="3">
    <source>
        <dbReference type="PROSITE" id="PS51371"/>
    </source>
</evidence>
<feature type="domain" description="CBS" evidence="3">
    <location>
        <begin position="447"/>
        <end position="500"/>
    </location>
</feature>
<dbReference type="PIRSF" id="PIRSF004698">
    <property type="entry name" value="UCP004698_CBS_MJ0100"/>
    <property type="match status" value="1"/>
</dbReference>
<dbReference type="SUPFAM" id="SSF54631">
    <property type="entry name" value="CBS-domain pair"/>
    <property type="match status" value="1"/>
</dbReference>
<name>N0BDT8_9EURY</name>
<dbReference type="EMBL" id="CP005290">
    <property type="protein sequence ID" value="AGK61794.1"/>
    <property type="molecule type" value="Genomic_DNA"/>
</dbReference>
<dbReference type="PROSITE" id="PS51371">
    <property type="entry name" value="CBS"/>
    <property type="match status" value="2"/>
</dbReference>
<dbReference type="AlphaFoldDB" id="N0BDT8"/>
<dbReference type="Gene3D" id="3.10.580.10">
    <property type="entry name" value="CBS-domain"/>
    <property type="match status" value="1"/>
</dbReference>
<proteinExistence type="predicted"/>
<dbReference type="Pfam" id="PF01837">
    <property type="entry name" value="HcyBio"/>
    <property type="match status" value="1"/>
</dbReference>
<dbReference type="InterPro" id="IPR051462">
    <property type="entry name" value="CBS_domain-containing"/>
</dbReference>
<dbReference type="SMART" id="SM00116">
    <property type="entry name" value="CBS"/>
    <property type="match status" value="2"/>
</dbReference>
<dbReference type="PANTHER" id="PTHR48108:SF30">
    <property type="entry name" value="L-ASPARTATE SEMIALDEHYDE SULFURTRANSFERASE"/>
    <property type="match status" value="1"/>
</dbReference>
<dbReference type="KEGG" id="ast:Asulf_01823"/>
<evidence type="ECO:0000256" key="1">
    <source>
        <dbReference type="ARBA" id="ARBA00022737"/>
    </source>
</evidence>
<keyword evidence="2" id="KW-0129">CBS domain</keyword>
<reference evidence="4 5" key="1">
    <citation type="journal article" date="2013" name="Genome Announc.">
        <title>Complete Genome Sequence of the Thermophilic and Facultatively Chemolithoautotrophic Sulfate Reducer Archaeoglobus sulfaticallidus Strain PM70-1T.</title>
        <authorList>
            <person name="Stokke R."/>
            <person name="Hocking W.P."/>
            <person name="Steinsbu B.O."/>
            <person name="Steen I.H."/>
        </authorList>
    </citation>
    <scope>NUCLEOTIDE SEQUENCE [LARGE SCALE GENOMIC DNA]</scope>
    <source>
        <strain evidence="4">PM70-1</strain>
    </source>
</reference>
<dbReference type="PANTHER" id="PTHR48108">
    <property type="entry name" value="CBS DOMAIN-CONTAINING PROTEIN CBSX2, CHLOROPLASTIC"/>
    <property type="match status" value="1"/>
</dbReference>
<dbReference type="Proteomes" id="UP000013307">
    <property type="component" value="Chromosome"/>
</dbReference>
<dbReference type="eggNOG" id="arCOG00620">
    <property type="taxonomic scope" value="Archaea"/>
</dbReference>